<gene>
    <name evidence="1" type="ORF">BpHYR1_024718</name>
</gene>
<comment type="caution">
    <text evidence="1">The sequence shown here is derived from an EMBL/GenBank/DDBJ whole genome shotgun (WGS) entry which is preliminary data.</text>
</comment>
<name>A0A3M7SPP4_BRAPC</name>
<evidence type="ECO:0000313" key="2">
    <source>
        <dbReference type="Proteomes" id="UP000276133"/>
    </source>
</evidence>
<dbReference type="Proteomes" id="UP000276133">
    <property type="component" value="Unassembled WGS sequence"/>
</dbReference>
<proteinExistence type="predicted"/>
<organism evidence="1 2">
    <name type="scientific">Brachionus plicatilis</name>
    <name type="common">Marine rotifer</name>
    <name type="synonym">Brachionus muelleri</name>
    <dbReference type="NCBI Taxonomy" id="10195"/>
    <lineage>
        <taxon>Eukaryota</taxon>
        <taxon>Metazoa</taxon>
        <taxon>Spiralia</taxon>
        <taxon>Gnathifera</taxon>
        <taxon>Rotifera</taxon>
        <taxon>Eurotatoria</taxon>
        <taxon>Monogononta</taxon>
        <taxon>Pseudotrocha</taxon>
        <taxon>Ploima</taxon>
        <taxon>Brachionidae</taxon>
        <taxon>Brachionus</taxon>
    </lineage>
</organism>
<dbReference type="AlphaFoldDB" id="A0A3M7SPP4"/>
<evidence type="ECO:0000313" key="1">
    <source>
        <dbReference type="EMBL" id="RNA37580.1"/>
    </source>
</evidence>
<keyword evidence="2" id="KW-1185">Reference proteome</keyword>
<accession>A0A3M7SPP4</accession>
<dbReference type="EMBL" id="REGN01001023">
    <property type="protein sequence ID" value="RNA37580.1"/>
    <property type="molecule type" value="Genomic_DNA"/>
</dbReference>
<reference evidence="1 2" key="1">
    <citation type="journal article" date="2018" name="Sci. Rep.">
        <title>Genomic signatures of local adaptation to the degree of environmental predictability in rotifers.</title>
        <authorList>
            <person name="Franch-Gras L."/>
            <person name="Hahn C."/>
            <person name="Garcia-Roger E.M."/>
            <person name="Carmona M.J."/>
            <person name="Serra M."/>
            <person name="Gomez A."/>
        </authorList>
    </citation>
    <scope>NUCLEOTIDE SEQUENCE [LARGE SCALE GENOMIC DNA]</scope>
    <source>
        <strain evidence="1">HYR1</strain>
    </source>
</reference>
<sequence length="61" mass="6962">MHNVYYANINSGVIIPKLTIENTILRIHDGRRLSKQGYLELLLGIKFNPHSIITTPTTLKM</sequence>
<protein>
    <submittedName>
        <fullName evidence="1">Uncharacterized protein</fullName>
    </submittedName>
</protein>